<dbReference type="OrthoDB" id="8449052at2"/>
<evidence type="ECO:0000256" key="3">
    <source>
        <dbReference type="SAM" id="SignalP"/>
    </source>
</evidence>
<dbReference type="InterPro" id="IPR005632">
    <property type="entry name" value="Chaperone_Skp"/>
</dbReference>
<dbReference type="InterPro" id="IPR024930">
    <property type="entry name" value="Skp_dom_sf"/>
</dbReference>
<evidence type="ECO:0000313" key="5">
    <source>
        <dbReference type="Proteomes" id="UP000231658"/>
    </source>
</evidence>
<dbReference type="GO" id="GO:0050821">
    <property type="term" value="P:protein stabilization"/>
    <property type="evidence" value="ECO:0007669"/>
    <property type="project" value="TreeGrafter"/>
</dbReference>
<dbReference type="GO" id="GO:0051082">
    <property type="term" value="F:unfolded protein binding"/>
    <property type="evidence" value="ECO:0007669"/>
    <property type="project" value="InterPro"/>
</dbReference>
<feature type="signal peptide" evidence="3">
    <location>
        <begin position="1"/>
        <end position="26"/>
    </location>
</feature>
<organism evidence="4 5">
    <name type="scientific">Candidatus Terasakiella magnetica</name>
    <dbReference type="NCBI Taxonomy" id="1867952"/>
    <lineage>
        <taxon>Bacteria</taxon>
        <taxon>Pseudomonadati</taxon>
        <taxon>Pseudomonadota</taxon>
        <taxon>Alphaproteobacteria</taxon>
        <taxon>Rhodospirillales</taxon>
        <taxon>Terasakiellaceae</taxon>
        <taxon>Terasakiella</taxon>
    </lineage>
</organism>
<evidence type="ECO:0000313" key="4">
    <source>
        <dbReference type="EMBL" id="SCA55029.1"/>
    </source>
</evidence>
<dbReference type="RefSeq" id="WP_069185749.1">
    <property type="nucleotide sequence ID" value="NZ_FLYE01000001.1"/>
</dbReference>
<name>A0A1C3RCM5_9PROT</name>
<dbReference type="Pfam" id="PF03938">
    <property type="entry name" value="OmpH"/>
    <property type="match status" value="1"/>
</dbReference>
<evidence type="ECO:0000256" key="1">
    <source>
        <dbReference type="ARBA" id="ARBA00009091"/>
    </source>
</evidence>
<comment type="similarity">
    <text evidence="1">Belongs to the Skp family.</text>
</comment>
<dbReference type="STRING" id="1867952.MTBPR1_10276"/>
<evidence type="ECO:0000256" key="2">
    <source>
        <dbReference type="ARBA" id="ARBA00022729"/>
    </source>
</evidence>
<keyword evidence="2 3" id="KW-0732">Signal</keyword>
<dbReference type="AlphaFoldDB" id="A0A1C3RCM5"/>
<protein>
    <submittedName>
        <fullName evidence="4">Putative Outer membrane protein</fullName>
    </submittedName>
</protein>
<dbReference type="SUPFAM" id="SSF111384">
    <property type="entry name" value="OmpH-like"/>
    <property type="match status" value="1"/>
</dbReference>
<dbReference type="Proteomes" id="UP000231658">
    <property type="component" value="Unassembled WGS sequence"/>
</dbReference>
<keyword evidence="5" id="KW-1185">Reference proteome</keyword>
<proteinExistence type="inferred from homology"/>
<dbReference type="PANTHER" id="PTHR35089:SF1">
    <property type="entry name" value="CHAPERONE PROTEIN SKP"/>
    <property type="match status" value="1"/>
</dbReference>
<dbReference type="GO" id="GO:0005829">
    <property type="term" value="C:cytosol"/>
    <property type="evidence" value="ECO:0007669"/>
    <property type="project" value="TreeGrafter"/>
</dbReference>
<accession>A0A1C3RCM5</accession>
<sequence>MKISQKLIALAVFALLGLHFASPAHAQQVPIKIAVVDMEQVLIKSTAPKSIREQVNKIRSQYRSEVKKEETALHQANQSLAQKKTLLSQEAFKEERRKFEQKVLGVQKKVQQKNLSLQKAQNAAQAKVKQALSKVVIALAQQQGFTLVLRRAQTIVVAEQFDITNQVITELNKTLPKVVVTTK</sequence>
<dbReference type="EMBL" id="FLYE01000001">
    <property type="protein sequence ID" value="SCA55029.1"/>
    <property type="molecule type" value="Genomic_DNA"/>
</dbReference>
<feature type="chain" id="PRO_5008680624" evidence="3">
    <location>
        <begin position="27"/>
        <end position="183"/>
    </location>
</feature>
<dbReference type="PANTHER" id="PTHR35089">
    <property type="entry name" value="CHAPERONE PROTEIN SKP"/>
    <property type="match status" value="1"/>
</dbReference>
<dbReference type="SMART" id="SM00935">
    <property type="entry name" value="OmpH"/>
    <property type="match status" value="1"/>
</dbReference>
<reference evidence="4 5" key="1">
    <citation type="submission" date="2016-07" db="EMBL/GenBank/DDBJ databases">
        <authorList>
            <person name="Lefevre C.T."/>
        </authorList>
    </citation>
    <scope>NUCLEOTIDE SEQUENCE [LARGE SCALE GENOMIC DNA]</scope>
    <source>
        <strain evidence="4">PR1</strain>
    </source>
</reference>
<dbReference type="Gene3D" id="3.30.910.20">
    <property type="entry name" value="Skp domain"/>
    <property type="match status" value="1"/>
</dbReference>
<gene>
    <name evidence="4" type="ORF">MTBPR1_10276</name>
</gene>